<dbReference type="KEGG" id="rah:Rahaq_1483"/>
<dbReference type="InterPro" id="IPR032118">
    <property type="entry name" value="Phage_holin_HP1"/>
</dbReference>
<accession>A0A0H3FAE8</accession>
<reference evidence="3" key="1">
    <citation type="submission" date="2011-01" db="EMBL/GenBank/DDBJ databases">
        <title>Complete sequence of chromosome of Rahnella sp. Y9602.</title>
        <authorList>
            <consortium name="US DOE Joint Genome Institute"/>
            <person name="Lucas S."/>
            <person name="Copeland A."/>
            <person name="Lapidus A."/>
            <person name="Cheng J.-F."/>
            <person name="Goodwin L."/>
            <person name="Pitluck S."/>
            <person name="Lu M."/>
            <person name="Detter J.C."/>
            <person name="Han C."/>
            <person name="Tapia R."/>
            <person name="Land M."/>
            <person name="Hauser L."/>
            <person name="Kyrpides N."/>
            <person name="Ivanova N."/>
            <person name="Ovchinnikova G."/>
            <person name="Pagani I."/>
            <person name="Sobecky P.A."/>
            <person name="Martinez R.J."/>
            <person name="Woyke T."/>
        </authorList>
    </citation>
    <scope>NUCLEOTIDE SEQUENCE [LARGE SCALE GENOMIC DNA]</scope>
    <source>
        <strain evidence="3">Y9602</strain>
    </source>
</reference>
<organism evidence="2 3">
    <name type="scientific">Rahnella sp. (strain Y9602)</name>
    <dbReference type="NCBI Taxonomy" id="2703885"/>
    <lineage>
        <taxon>Bacteria</taxon>
        <taxon>Pseudomonadati</taxon>
        <taxon>Pseudomonadota</taxon>
        <taxon>Gammaproteobacteria</taxon>
        <taxon>Enterobacterales</taxon>
        <taxon>Yersiniaceae</taxon>
        <taxon>Rahnella</taxon>
    </lineage>
</organism>
<dbReference type="Proteomes" id="UP000007257">
    <property type="component" value="Chromosome"/>
</dbReference>
<dbReference type="RefSeq" id="WP_013574808.1">
    <property type="nucleotide sequence ID" value="NC_015061.1"/>
</dbReference>
<sequence precursor="true">MERITSFICYCIAVFLAWLGGMSYQDIAFLVGAAVGVATFLVNWYYRRKTYRLLKAMGISGEINAAINR</sequence>
<feature type="transmembrane region" description="Helical" evidence="1">
    <location>
        <begin position="5"/>
        <end position="21"/>
    </location>
</feature>
<reference evidence="2 3" key="2">
    <citation type="journal article" date="2012" name="J. Bacteriol.">
        <title>Complete Genome Sequence of Rahnella sp. Strain Y9602, a Gammaproteobacterium Isolate from Metal- and Radionuclide-Contaminated Soil.</title>
        <authorList>
            <person name="Martinez R.J."/>
            <person name="Bruce D."/>
            <person name="Detter C."/>
            <person name="Goodwin L.A."/>
            <person name="Han J."/>
            <person name="Han C.S."/>
            <person name="Held B."/>
            <person name="Land M.L."/>
            <person name="Mikhailova N."/>
            <person name="Nolan M."/>
            <person name="Pennacchio L."/>
            <person name="Pitluck S."/>
            <person name="Tapia R."/>
            <person name="Woyke T."/>
            <person name="Sobecky P.A."/>
        </authorList>
    </citation>
    <scope>NUCLEOTIDE SEQUENCE [LARGE SCALE GENOMIC DNA]</scope>
    <source>
        <strain evidence="2 3">Y9602</strain>
    </source>
</reference>
<feature type="transmembrane region" description="Helical" evidence="1">
    <location>
        <begin position="27"/>
        <end position="46"/>
    </location>
</feature>
<dbReference type="eggNOG" id="ENOG5032Y9B">
    <property type="taxonomic scope" value="Bacteria"/>
</dbReference>
<dbReference type="HOGENOM" id="CLU_174839_1_0_6"/>
<evidence type="ECO:0000313" key="3">
    <source>
        <dbReference type="Proteomes" id="UP000007257"/>
    </source>
</evidence>
<dbReference type="Pfam" id="PF16080">
    <property type="entry name" value="Phage_holin_2_3"/>
    <property type="match status" value="1"/>
</dbReference>
<evidence type="ECO:0000256" key="1">
    <source>
        <dbReference type="SAM" id="Phobius"/>
    </source>
</evidence>
<keyword evidence="1" id="KW-1133">Transmembrane helix</keyword>
<evidence type="ECO:0000313" key="2">
    <source>
        <dbReference type="EMBL" id="ADW73105.1"/>
    </source>
</evidence>
<protein>
    <submittedName>
        <fullName evidence="2">Prophage Hp1 family holin</fullName>
    </submittedName>
</protein>
<name>A0A0H3FAE8_RAHSY</name>
<keyword evidence="1" id="KW-0812">Transmembrane</keyword>
<keyword evidence="1" id="KW-0472">Membrane</keyword>
<dbReference type="OrthoDB" id="6626733at2"/>
<proteinExistence type="predicted"/>
<gene>
    <name evidence="2" type="ordered locus">Rahaq_1483</name>
</gene>
<dbReference type="AlphaFoldDB" id="A0A0H3FAE8"/>
<dbReference type="EMBL" id="CP002505">
    <property type="protein sequence ID" value="ADW73105.1"/>
    <property type="molecule type" value="Genomic_DNA"/>
</dbReference>